<dbReference type="RefSeq" id="WP_169415157.1">
    <property type="nucleotide sequence ID" value="NZ_JAAXKZ010000113.1"/>
</dbReference>
<dbReference type="AlphaFoldDB" id="A0A848DQ02"/>
<evidence type="ECO:0000313" key="2">
    <source>
        <dbReference type="Proteomes" id="UP000586918"/>
    </source>
</evidence>
<dbReference type="EMBL" id="JAAXKZ010000113">
    <property type="protein sequence ID" value="NMH94471.1"/>
    <property type="molecule type" value="Genomic_DNA"/>
</dbReference>
<name>A0A848DQ02_9PSEU</name>
<dbReference type="PROSITE" id="PS51257">
    <property type="entry name" value="PROKAR_LIPOPROTEIN"/>
    <property type="match status" value="1"/>
</dbReference>
<comment type="caution">
    <text evidence="1">The sequence shown here is derived from an EMBL/GenBank/DDBJ whole genome shotgun (WGS) entry which is preliminary data.</text>
</comment>
<accession>A0A848DQ02</accession>
<proteinExistence type="predicted"/>
<evidence type="ECO:0000313" key="1">
    <source>
        <dbReference type="EMBL" id="NMH94471.1"/>
    </source>
</evidence>
<keyword evidence="2" id="KW-1185">Reference proteome</keyword>
<sequence length="49" mass="4886">MERSLTHAHVAATEGVLAAAVLVAGCGGATAPAPVTVTADCWLAARLQR</sequence>
<organism evidence="1 2">
    <name type="scientific">Pseudonocardia bannensis</name>
    <dbReference type="NCBI Taxonomy" id="630973"/>
    <lineage>
        <taxon>Bacteria</taxon>
        <taxon>Bacillati</taxon>
        <taxon>Actinomycetota</taxon>
        <taxon>Actinomycetes</taxon>
        <taxon>Pseudonocardiales</taxon>
        <taxon>Pseudonocardiaceae</taxon>
        <taxon>Pseudonocardia</taxon>
    </lineage>
</organism>
<evidence type="ECO:0008006" key="3">
    <source>
        <dbReference type="Google" id="ProtNLM"/>
    </source>
</evidence>
<gene>
    <name evidence="1" type="ORF">HF519_23415</name>
</gene>
<reference evidence="1 2" key="1">
    <citation type="submission" date="2020-04" db="EMBL/GenBank/DDBJ databases">
        <authorList>
            <person name="Klaysubun C."/>
            <person name="Duangmal K."/>
            <person name="Lipun K."/>
        </authorList>
    </citation>
    <scope>NUCLEOTIDE SEQUENCE [LARGE SCALE GENOMIC DNA]</scope>
    <source>
        <strain evidence="1 2">DSM 45300</strain>
    </source>
</reference>
<protein>
    <recommendedName>
        <fullName evidence="3">Lipoprotein</fullName>
    </recommendedName>
</protein>
<dbReference type="Proteomes" id="UP000586918">
    <property type="component" value="Unassembled WGS sequence"/>
</dbReference>